<name>A0ABW4PTJ3_9ACTN</name>
<comment type="caution">
    <text evidence="2">The sequence shown here is derived from an EMBL/GenBank/DDBJ whole genome shotgun (WGS) entry which is preliminary data.</text>
</comment>
<dbReference type="InterPro" id="IPR036396">
    <property type="entry name" value="Cyt_P450_sf"/>
</dbReference>
<sequence>MTTAAVTDPGEQLTALLAPGGRLDPYPHYEALRAHGDLVTVRPGLMVALGYEECDRALREPALRVQDAESFDLLHPGWRARSSLRGWTESMLYRNPPDHTRLRRLVSGAFTPRRVASLAPAVERMADRLLDRMAELGAGGAPVDFMTEFAYRLPVGVIGELLGVPEDDHGWFRAAAADVTVALEGITKPSELERADSAMDRLSAYFAHLCDLRRGDPQDDLISALVRAHGEGGDRLGGNELVANLVLLLSAGFDTTTHLLGHSVHLAFEHPGHARRLREDPAFADAYVEEALRYEAPVQATSRWAAEDVRLPGATVPAGTKLVVVLGAANRDPRRFPHPERFDPDRGTIQPLSFAAGAHFCLGAGLARLEARLALPRVLRRFPRLAPAGPGRYRDRWLVRGHERLPVVTG</sequence>
<comment type="similarity">
    <text evidence="1">Belongs to the cytochrome P450 family.</text>
</comment>
<evidence type="ECO:0000313" key="3">
    <source>
        <dbReference type="Proteomes" id="UP001597365"/>
    </source>
</evidence>
<organism evidence="2 3">
    <name type="scientific">Streptomyces desertarenae</name>
    <dbReference type="NCBI Taxonomy" id="2666184"/>
    <lineage>
        <taxon>Bacteria</taxon>
        <taxon>Bacillati</taxon>
        <taxon>Actinomycetota</taxon>
        <taxon>Actinomycetes</taxon>
        <taxon>Kitasatosporales</taxon>
        <taxon>Streptomycetaceae</taxon>
        <taxon>Streptomyces</taxon>
    </lineage>
</organism>
<dbReference type="PANTHER" id="PTHR46696">
    <property type="entry name" value="P450, PUTATIVE (EUROFUNG)-RELATED"/>
    <property type="match status" value="1"/>
</dbReference>
<dbReference type="Gene3D" id="1.10.630.10">
    <property type="entry name" value="Cytochrome P450"/>
    <property type="match status" value="1"/>
</dbReference>
<evidence type="ECO:0000313" key="2">
    <source>
        <dbReference type="EMBL" id="MFD1832746.1"/>
    </source>
</evidence>
<keyword evidence="3" id="KW-1185">Reference proteome</keyword>
<reference evidence="3" key="1">
    <citation type="journal article" date="2019" name="Int. J. Syst. Evol. Microbiol.">
        <title>The Global Catalogue of Microorganisms (GCM) 10K type strain sequencing project: providing services to taxonomists for standard genome sequencing and annotation.</title>
        <authorList>
            <consortium name="The Broad Institute Genomics Platform"/>
            <consortium name="The Broad Institute Genome Sequencing Center for Infectious Disease"/>
            <person name="Wu L."/>
            <person name="Ma J."/>
        </authorList>
    </citation>
    <scope>NUCLEOTIDE SEQUENCE [LARGE SCALE GENOMIC DNA]</scope>
    <source>
        <strain evidence="3">CGMCC 4.7455</strain>
    </source>
</reference>
<dbReference type="SUPFAM" id="SSF48264">
    <property type="entry name" value="Cytochrome P450"/>
    <property type="match status" value="1"/>
</dbReference>
<dbReference type="InterPro" id="IPR001128">
    <property type="entry name" value="Cyt_P450"/>
</dbReference>
<dbReference type="PRINTS" id="PR00359">
    <property type="entry name" value="BP450"/>
</dbReference>
<dbReference type="EMBL" id="JBHUFU010000019">
    <property type="protein sequence ID" value="MFD1832746.1"/>
    <property type="molecule type" value="Genomic_DNA"/>
</dbReference>
<dbReference type="Pfam" id="PF00067">
    <property type="entry name" value="p450"/>
    <property type="match status" value="1"/>
</dbReference>
<evidence type="ECO:0000256" key="1">
    <source>
        <dbReference type="ARBA" id="ARBA00010617"/>
    </source>
</evidence>
<proteinExistence type="inferred from homology"/>
<protein>
    <submittedName>
        <fullName evidence="2">Cytochrome P450</fullName>
    </submittedName>
</protein>
<gene>
    <name evidence="2" type="ORF">ACFSJS_24330</name>
</gene>
<dbReference type="PANTHER" id="PTHR46696:SF1">
    <property type="entry name" value="CYTOCHROME P450 YJIB-RELATED"/>
    <property type="match status" value="1"/>
</dbReference>
<dbReference type="CDD" id="cd20625">
    <property type="entry name" value="CYP164-like"/>
    <property type="match status" value="1"/>
</dbReference>
<dbReference type="Proteomes" id="UP001597365">
    <property type="component" value="Unassembled WGS sequence"/>
</dbReference>
<dbReference type="InterPro" id="IPR002397">
    <property type="entry name" value="Cyt_P450_B"/>
</dbReference>
<dbReference type="RefSeq" id="WP_380903954.1">
    <property type="nucleotide sequence ID" value="NZ_JBHUFU010000019.1"/>
</dbReference>
<accession>A0ABW4PTJ3</accession>
<dbReference type="PRINTS" id="PR00385">
    <property type="entry name" value="P450"/>
</dbReference>